<keyword evidence="1" id="KW-0805">Transcription regulation</keyword>
<evidence type="ECO:0000256" key="3">
    <source>
        <dbReference type="ARBA" id="ARBA00023163"/>
    </source>
</evidence>
<feature type="domain" description="HTH araC/xylS-type" evidence="4">
    <location>
        <begin position="218"/>
        <end position="319"/>
    </location>
</feature>
<dbReference type="Proteomes" id="UP001305521">
    <property type="component" value="Chromosome"/>
</dbReference>
<dbReference type="InterPro" id="IPR018060">
    <property type="entry name" value="HTH_AraC"/>
</dbReference>
<keyword evidence="6" id="KW-1185">Reference proteome</keyword>
<keyword evidence="3" id="KW-0804">Transcription</keyword>
<evidence type="ECO:0000313" key="5">
    <source>
        <dbReference type="EMBL" id="WPB86002.1"/>
    </source>
</evidence>
<dbReference type="InterPro" id="IPR050204">
    <property type="entry name" value="AraC_XylS_family_regulators"/>
</dbReference>
<evidence type="ECO:0000259" key="4">
    <source>
        <dbReference type="PROSITE" id="PS01124"/>
    </source>
</evidence>
<dbReference type="Gene3D" id="1.10.10.60">
    <property type="entry name" value="Homeodomain-like"/>
    <property type="match status" value="1"/>
</dbReference>
<organism evidence="5 6">
    <name type="scientific">Sediminicoccus rosea</name>
    <dbReference type="NCBI Taxonomy" id="1225128"/>
    <lineage>
        <taxon>Bacteria</taxon>
        <taxon>Pseudomonadati</taxon>
        <taxon>Pseudomonadota</taxon>
        <taxon>Alphaproteobacteria</taxon>
        <taxon>Acetobacterales</taxon>
        <taxon>Roseomonadaceae</taxon>
        <taxon>Sediminicoccus</taxon>
    </lineage>
</organism>
<dbReference type="SUPFAM" id="SSF46689">
    <property type="entry name" value="Homeodomain-like"/>
    <property type="match status" value="2"/>
</dbReference>
<evidence type="ECO:0000256" key="1">
    <source>
        <dbReference type="ARBA" id="ARBA00023015"/>
    </source>
</evidence>
<reference evidence="5 6" key="1">
    <citation type="submission" date="2023-11" db="EMBL/GenBank/DDBJ databases">
        <title>Arctic aerobic anoxygenic photoheterotroph Sediminicoccus rosea KRV36 adapts its photosynthesis to long days of polar summer.</title>
        <authorList>
            <person name="Tomasch J."/>
            <person name="Kopejtka K."/>
            <person name="Bily T."/>
            <person name="Gardiner A.T."/>
            <person name="Gardian Z."/>
            <person name="Shivaramu S."/>
            <person name="Koblizek M."/>
            <person name="Engelhardt F."/>
            <person name="Kaftan D."/>
        </authorList>
    </citation>
    <scope>NUCLEOTIDE SEQUENCE [LARGE SCALE GENOMIC DNA]</scope>
    <source>
        <strain evidence="5 6">R-30</strain>
    </source>
</reference>
<dbReference type="InterPro" id="IPR009057">
    <property type="entry name" value="Homeodomain-like_sf"/>
</dbReference>
<evidence type="ECO:0000313" key="6">
    <source>
        <dbReference type="Proteomes" id="UP001305521"/>
    </source>
</evidence>
<sequence>MLRAAGEEAAVGFRRFAEPEDFAADLLGGQFEYLPIPGRPFSGTLRVLRLGDTVIQLAEDGAHIARAAFDPGIVGLVFPRRCHGVPPTLNGTPLQPMQVLLAPGGAEFLAQAPDPLEWGAIALPASDLEELAELTSIPGRATGSTRLLALDPVAAEALAAAYAGAAALVDAPPEILGRPDCARVLALSMRELVASALTNDAVAGPPGRATREALRVVRGAEEFLRVHLARPISRDELCVALAVSRRKLQDAFVAVVGMSPAAYLKMRRLVLARRALLDAEGGTPQVKSVALSHGFWHFGYFARDYRGLFGETPSQTLARRHGPKSA</sequence>
<dbReference type="Pfam" id="PF12833">
    <property type="entry name" value="HTH_18"/>
    <property type="match status" value="1"/>
</dbReference>
<dbReference type="PANTHER" id="PTHR46796:SF12">
    <property type="entry name" value="HTH-TYPE DNA-BINDING TRANSCRIPTIONAL ACTIVATOR EUTR"/>
    <property type="match status" value="1"/>
</dbReference>
<dbReference type="PROSITE" id="PS01124">
    <property type="entry name" value="HTH_ARAC_FAMILY_2"/>
    <property type="match status" value="1"/>
</dbReference>
<proteinExistence type="predicted"/>
<evidence type="ECO:0000256" key="2">
    <source>
        <dbReference type="ARBA" id="ARBA00023125"/>
    </source>
</evidence>
<dbReference type="RefSeq" id="WP_318649979.1">
    <property type="nucleotide sequence ID" value="NZ_CP137852.1"/>
</dbReference>
<dbReference type="SMART" id="SM00342">
    <property type="entry name" value="HTH_ARAC"/>
    <property type="match status" value="1"/>
</dbReference>
<dbReference type="EMBL" id="CP137852">
    <property type="protein sequence ID" value="WPB86002.1"/>
    <property type="molecule type" value="Genomic_DNA"/>
</dbReference>
<dbReference type="PANTHER" id="PTHR46796">
    <property type="entry name" value="HTH-TYPE TRANSCRIPTIONAL ACTIVATOR RHAS-RELATED"/>
    <property type="match status" value="1"/>
</dbReference>
<keyword evidence="2" id="KW-0238">DNA-binding</keyword>
<protein>
    <submittedName>
        <fullName evidence="5">Helix-turn-helix domain-containing protein</fullName>
    </submittedName>
</protein>
<gene>
    <name evidence="5" type="ORF">R9Z33_03835</name>
</gene>
<name>A0ABZ0PKK0_9PROT</name>
<accession>A0ABZ0PKK0</accession>